<organism evidence="1 2">
    <name type="scientific">Candidatus Shapirobacteria bacterium CG08_land_8_20_14_0_20_39_18</name>
    <dbReference type="NCBI Taxonomy" id="1974883"/>
    <lineage>
        <taxon>Bacteria</taxon>
        <taxon>Candidatus Shapironibacteriota</taxon>
    </lineage>
</organism>
<sequence>MDDQNPTVTAVSPEEINQQVGDLITLESKVKREISMIDGLKKDLKTQKEMFDDIFQNDETYRTQDQTVKEATKIRGGTKLQLLKQQSTAELDEKIKDIKLQLNELQQTLSVDLLEYQKTTGATQIETENGQTLQIVLSSKLVRA</sequence>
<dbReference type="EMBL" id="PEYO01000002">
    <property type="protein sequence ID" value="PIU03934.1"/>
    <property type="molecule type" value="Genomic_DNA"/>
</dbReference>
<dbReference type="Proteomes" id="UP000228996">
    <property type="component" value="Unassembled WGS sequence"/>
</dbReference>
<evidence type="ECO:0000313" key="2">
    <source>
        <dbReference type="Proteomes" id="UP000228996"/>
    </source>
</evidence>
<name>A0A2M6XE50_9BACT</name>
<proteinExistence type="predicted"/>
<reference evidence="2" key="1">
    <citation type="submission" date="2017-09" db="EMBL/GenBank/DDBJ databases">
        <title>Depth-based differentiation of microbial function through sediment-hosted aquifers and enrichment of novel symbionts in the deep terrestrial subsurface.</title>
        <authorList>
            <person name="Probst A.J."/>
            <person name="Ladd B."/>
            <person name="Jarett J.K."/>
            <person name="Geller-Mcgrath D.E."/>
            <person name="Sieber C.M.K."/>
            <person name="Emerson J.B."/>
            <person name="Anantharaman K."/>
            <person name="Thomas B.C."/>
            <person name="Malmstrom R."/>
            <person name="Stieglmeier M."/>
            <person name="Klingl A."/>
            <person name="Woyke T."/>
            <person name="Ryan C.M."/>
            <person name="Banfield J.F."/>
        </authorList>
    </citation>
    <scope>NUCLEOTIDE SEQUENCE [LARGE SCALE GENOMIC DNA]</scope>
</reference>
<accession>A0A2M6XE50</accession>
<gene>
    <name evidence="1" type="ORF">COT44_00195</name>
</gene>
<protein>
    <submittedName>
        <fullName evidence="1">Uncharacterized protein</fullName>
    </submittedName>
</protein>
<evidence type="ECO:0000313" key="1">
    <source>
        <dbReference type="EMBL" id="PIU03934.1"/>
    </source>
</evidence>
<comment type="caution">
    <text evidence="1">The sequence shown here is derived from an EMBL/GenBank/DDBJ whole genome shotgun (WGS) entry which is preliminary data.</text>
</comment>
<dbReference type="AlphaFoldDB" id="A0A2M6XE50"/>